<feature type="transmembrane region" description="Helical" evidence="1">
    <location>
        <begin position="318"/>
        <end position="339"/>
    </location>
</feature>
<dbReference type="OrthoDB" id="8298457at2759"/>
<dbReference type="Proteomes" id="UP000198287">
    <property type="component" value="Unassembled WGS sequence"/>
</dbReference>
<evidence type="ECO:0000313" key="2">
    <source>
        <dbReference type="EMBL" id="OXA51514.1"/>
    </source>
</evidence>
<evidence type="ECO:0000256" key="1">
    <source>
        <dbReference type="SAM" id="Phobius"/>
    </source>
</evidence>
<dbReference type="OMA" id="IRFANII"/>
<reference evidence="2 3" key="1">
    <citation type="submission" date="2015-12" db="EMBL/GenBank/DDBJ databases">
        <title>The genome of Folsomia candida.</title>
        <authorList>
            <person name="Faddeeva A."/>
            <person name="Derks M.F."/>
            <person name="Anvar Y."/>
            <person name="Smit S."/>
            <person name="Van Straalen N."/>
            <person name="Roelofs D."/>
        </authorList>
    </citation>
    <scope>NUCLEOTIDE SEQUENCE [LARGE SCALE GENOMIC DNA]</scope>
    <source>
        <strain evidence="2 3">VU population</strain>
        <tissue evidence="2">Whole body</tissue>
    </source>
</reference>
<evidence type="ECO:0000313" key="3">
    <source>
        <dbReference type="Proteomes" id="UP000198287"/>
    </source>
</evidence>
<keyword evidence="3" id="KW-1185">Reference proteome</keyword>
<dbReference type="AlphaFoldDB" id="A0A226E3B5"/>
<keyword evidence="1" id="KW-1133">Transmembrane helix</keyword>
<protein>
    <submittedName>
        <fullName evidence="2">Uncharacterized protein</fullName>
    </submittedName>
</protein>
<accession>A0A226E3B5</accession>
<dbReference type="EMBL" id="LNIX01000007">
    <property type="protein sequence ID" value="OXA51514.1"/>
    <property type="molecule type" value="Genomic_DNA"/>
</dbReference>
<name>A0A226E3B5_FOLCA</name>
<comment type="caution">
    <text evidence="2">The sequence shown here is derived from an EMBL/GenBank/DDBJ whole genome shotgun (WGS) entry which is preliminary data.</text>
</comment>
<proteinExistence type="predicted"/>
<keyword evidence="1" id="KW-0812">Transmembrane</keyword>
<sequence length="435" mass="49674">MVSDRVKKISPELEFDETFAYDFKHLYLFKEANFVKSASSIKDKLAINSKNYLIAKAFHPLFRIMQILGSLPISIKSTNGMIHYEFHPCSPGVSYRLAVSDDPAGFNISSWVLGANQVFRTAIPVFALINVFAVRLRTRSILQFVNGWTSVLHEFEVLFENHYKLRLVALERSHWVIFPFLVVAYIIPMIRINSTSKRFLLTENWVFNFWSKTTLVVFVASAFVLSTIVTLLSLLTIKSVYRQIRKAIAHQTKETNGHLSHHHVKGWIKLVTLVRDQVDLFVRFGSMPELNDLLFTFVTVLGLSYIAISLYLENMQTTGGSMMPYALGALAIAFLRTFAKGQLADLIVMEEHQIGLDVVAMRVNTNINMEHVEGKNDDAYKTRFEMSVLCNMIFTSPVQIRFANIISLNKKLLLLIISQLASYLVVFLQFKRSPQ</sequence>
<feature type="transmembrane region" description="Helical" evidence="1">
    <location>
        <begin position="412"/>
        <end position="430"/>
    </location>
</feature>
<gene>
    <name evidence="2" type="ORF">Fcan01_13114</name>
</gene>
<keyword evidence="1" id="KW-0472">Membrane</keyword>
<feature type="transmembrane region" description="Helical" evidence="1">
    <location>
        <begin position="175"/>
        <end position="194"/>
    </location>
</feature>
<feature type="transmembrane region" description="Helical" evidence="1">
    <location>
        <begin position="293"/>
        <end position="312"/>
    </location>
</feature>
<feature type="transmembrane region" description="Helical" evidence="1">
    <location>
        <begin position="214"/>
        <end position="237"/>
    </location>
</feature>
<organism evidence="2 3">
    <name type="scientific">Folsomia candida</name>
    <name type="common">Springtail</name>
    <dbReference type="NCBI Taxonomy" id="158441"/>
    <lineage>
        <taxon>Eukaryota</taxon>
        <taxon>Metazoa</taxon>
        <taxon>Ecdysozoa</taxon>
        <taxon>Arthropoda</taxon>
        <taxon>Hexapoda</taxon>
        <taxon>Collembola</taxon>
        <taxon>Entomobryomorpha</taxon>
        <taxon>Isotomoidea</taxon>
        <taxon>Isotomidae</taxon>
        <taxon>Proisotominae</taxon>
        <taxon>Folsomia</taxon>
    </lineage>
</organism>